<organism evidence="1 2">
    <name type="scientific">Azospira restricta</name>
    <dbReference type="NCBI Taxonomy" id="404405"/>
    <lineage>
        <taxon>Bacteria</taxon>
        <taxon>Pseudomonadati</taxon>
        <taxon>Pseudomonadota</taxon>
        <taxon>Betaproteobacteria</taxon>
        <taxon>Rhodocyclales</taxon>
        <taxon>Rhodocyclaceae</taxon>
        <taxon>Azospira</taxon>
    </lineage>
</organism>
<evidence type="ECO:0000313" key="1">
    <source>
        <dbReference type="EMBL" id="QRJ64745.1"/>
    </source>
</evidence>
<evidence type="ECO:0000313" key="2">
    <source>
        <dbReference type="Proteomes" id="UP000663444"/>
    </source>
</evidence>
<dbReference type="SUPFAM" id="SSF54637">
    <property type="entry name" value="Thioesterase/thiol ester dehydrase-isomerase"/>
    <property type="match status" value="1"/>
</dbReference>
<dbReference type="KEGG" id="ares:IWH25_05190"/>
<dbReference type="EMBL" id="CP064781">
    <property type="protein sequence ID" value="QRJ64745.1"/>
    <property type="molecule type" value="Genomic_DNA"/>
</dbReference>
<dbReference type="Gene3D" id="3.10.129.10">
    <property type="entry name" value="Hotdog Thioesterase"/>
    <property type="match status" value="1"/>
</dbReference>
<proteinExistence type="predicted"/>
<dbReference type="RefSeq" id="WP_203388272.1">
    <property type="nucleotide sequence ID" value="NZ_CP064781.1"/>
</dbReference>
<sequence>MSEAPVALDRDWIAAHIPHAGTMCLLDAVLDWTPETIRCRAASHRDAGNPLLADGRLGAACGIEYAAQAMAVHGALLATTGDKPRQGYLASVRGVDFCAERLDAVAGDLDIDAERLSGDGNNVLYQFAVRGDGRLLLAGRAAVILDAEGR</sequence>
<keyword evidence="2" id="KW-1185">Reference proteome</keyword>
<protein>
    <submittedName>
        <fullName evidence="1">Hydroxymyristoyl-ACP dehydratase</fullName>
    </submittedName>
</protein>
<dbReference type="Proteomes" id="UP000663444">
    <property type="component" value="Chromosome"/>
</dbReference>
<gene>
    <name evidence="1" type="ORF">IWH25_05190</name>
</gene>
<dbReference type="InterPro" id="IPR016776">
    <property type="entry name" value="ApeP-like_dehydratase"/>
</dbReference>
<dbReference type="InterPro" id="IPR029069">
    <property type="entry name" value="HotDog_dom_sf"/>
</dbReference>
<dbReference type="Pfam" id="PF22817">
    <property type="entry name" value="ApeP-like"/>
    <property type="match status" value="1"/>
</dbReference>
<dbReference type="AlphaFoldDB" id="A0A974Y4R3"/>
<name>A0A974Y4R3_9RHOO</name>
<reference evidence="1" key="1">
    <citation type="submission" date="2020-11" db="EMBL/GenBank/DDBJ databases">
        <title>Azospira restricta DSM 18626 genome sequence.</title>
        <authorList>
            <person name="Moe W.M."/>
        </authorList>
    </citation>
    <scope>NUCLEOTIDE SEQUENCE</scope>
    <source>
        <strain evidence="1">DSM 18626</strain>
    </source>
</reference>
<accession>A0A974Y4R3</accession>